<sequence length="287" mass="32926">MKEIGLEGHGISSIAASEPFPLFTMEAIKQIRAEVFSEPVLRDCQYTSSFTKNMIRGMGRERAPFSCDAWTSPELLACVSQVAGIDLTWCFDYEIGSVNISIEDQDKQNAHNQDPTAFAWHYDSFPIVCVTMISDCEGMTGGETAMRTPSGEIKKIRGPTMRHLTGIKGTAIILQGRYIEHQALKALGGRERTTMITPFRPKSPMIRDESVLTTCRAISNWSDLYHGYTEYRLELLEERFRAKLKEERRREQAKWRFDVRETRKFLMEQKLYLETTIAELVEMEDID</sequence>
<evidence type="ECO:0000313" key="1">
    <source>
        <dbReference type="EMBL" id="KAJ5454527.1"/>
    </source>
</evidence>
<protein>
    <recommendedName>
        <fullName evidence="3">Fe2OG dioxygenase domain-containing protein</fullName>
    </recommendedName>
</protein>
<dbReference type="AlphaFoldDB" id="A0AAD6G4D8"/>
<dbReference type="EMBL" id="JAPVEA010000005">
    <property type="protein sequence ID" value="KAJ5454527.1"/>
    <property type="molecule type" value="Genomic_DNA"/>
</dbReference>
<comment type="caution">
    <text evidence="1">The sequence shown here is derived from an EMBL/GenBank/DDBJ whole genome shotgun (WGS) entry which is preliminary data.</text>
</comment>
<dbReference type="Proteomes" id="UP001213681">
    <property type="component" value="Unassembled WGS sequence"/>
</dbReference>
<evidence type="ECO:0008006" key="3">
    <source>
        <dbReference type="Google" id="ProtNLM"/>
    </source>
</evidence>
<dbReference type="PANTHER" id="PTHR41677">
    <property type="entry name" value="YALI0B19030P"/>
    <property type="match status" value="1"/>
</dbReference>
<gene>
    <name evidence="1" type="ORF">N7458_005483</name>
</gene>
<keyword evidence="2" id="KW-1185">Reference proteome</keyword>
<dbReference type="PANTHER" id="PTHR41677:SF1">
    <property type="entry name" value="FE2OG DIOXYGENASE DOMAIN-CONTAINING PROTEIN"/>
    <property type="match status" value="1"/>
</dbReference>
<reference evidence="1" key="2">
    <citation type="journal article" date="2023" name="IMA Fungus">
        <title>Comparative genomic study of the Penicillium genus elucidates a diverse pangenome and 15 lateral gene transfer events.</title>
        <authorList>
            <person name="Petersen C."/>
            <person name="Sorensen T."/>
            <person name="Nielsen M.R."/>
            <person name="Sondergaard T.E."/>
            <person name="Sorensen J.L."/>
            <person name="Fitzpatrick D.A."/>
            <person name="Frisvad J.C."/>
            <person name="Nielsen K.L."/>
        </authorList>
    </citation>
    <scope>NUCLEOTIDE SEQUENCE</scope>
    <source>
        <strain evidence="1">IBT 16125</strain>
    </source>
</reference>
<evidence type="ECO:0000313" key="2">
    <source>
        <dbReference type="Proteomes" id="UP001213681"/>
    </source>
</evidence>
<reference evidence="1" key="1">
    <citation type="submission" date="2022-12" db="EMBL/GenBank/DDBJ databases">
        <authorList>
            <person name="Petersen C."/>
        </authorList>
    </citation>
    <scope>NUCLEOTIDE SEQUENCE</scope>
    <source>
        <strain evidence="1">IBT 16125</strain>
    </source>
</reference>
<proteinExistence type="predicted"/>
<dbReference type="RefSeq" id="XP_056767483.1">
    <property type="nucleotide sequence ID" value="XM_056908865.1"/>
</dbReference>
<dbReference type="GeneID" id="81599108"/>
<name>A0AAD6G4D8_9EURO</name>
<organism evidence="1 2">
    <name type="scientific">Penicillium daleae</name>
    <dbReference type="NCBI Taxonomy" id="63821"/>
    <lineage>
        <taxon>Eukaryota</taxon>
        <taxon>Fungi</taxon>
        <taxon>Dikarya</taxon>
        <taxon>Ascomycota</taxon>
        <taxon>Pezizomycotina</taxon>
        <taxon>Eurotiomycetes</taxon>
        <taxon>Eurotiomycetidae</taxon>
        <taxon>Eurotiales</taxon>
        <taxon>Aspergillaceae</taxon>
        <taxon>Penicillium</taxon>
    </lineage>
</organism>
<accession>A0AAD6G4D8</accession>